<evidence type="ECO:0000256" key="8">
    <source>
        <dbReference type="SAM" id="MobiDB-lite"/>
    </source>
</evidence>
<dbReference type="PANTHER" id="PTHR47660">
    <property type="entry name" value="TRANSCRIPTION FACTOR WITH C2H2 AND ZN(2)-CYS(6) DNA BINDING DOMAIN (EUROFUNG)-RELATED-RELATED"/>
    <property type="match status" value="1"/>
</dbReference>
<dbReference type="SMART" id="SM00355">
    <property type="entry name" value="ZnF_C2H2"/>
    <property type="match status" value="3"/>
</dbReference>
<feature type="domain" description="C2H2-type" evidence="10">
    <location>
        <begin position="42"/>
        <end position="70"/>
    </location>
</feature>
<evidence type="ECO:0000313" key="11">
    <source>
        <dbReference type="EMBL" id="KAB8211190.1"/>
    </source>
</evidence>
<dbReference type="SMART" id="SM00066">
    <property type="entry name" value="GAL4"/>
    <property type="match status" value="1"/>
</dbReference>
<evidence type="ECO:0000256" key="7">
    <source>
        <dbReference type="PROSITE-ProRule" id="PRU00042"/>
    </source>
</evidence>
<dbReference type="InterPro" id="IPR001138">
    <property type="entry name" value="Zn2Cys6_DnaBD"/>
</dbReference>
<feature type="domain" description="Zn(2)-C6 fungal-type" evidence="9">
    <location>
        <begin position="77"/>
        <end position="104"/>
    </location>
</feature>
<protein>
    <submittedName>
        <fullName evidence="11">Uncharacterized protein</fullName>
    </submittedName>
</protein>
<dbReference type="GO" id="GO:0009893">
    <property type="term" value="P:positive regulation of metabolic process"/>
    <property type="evidence" value="ECO:0007669"/>
    <property type="project" value="UniProtKB-ARBA"/>
</dbReference>
<evidence type="ECO:0000256" key="2">
    <source>
        <dbReference type="ARBA" id="ARBA00022833"/>
    </source>
</evidence>
<organism evidence="11 12">
    <name type="scientific">Aspergillus parasiticus</name>
    <dbReference type="NCBI Taxonomy" id="5067"/>
    <lineage>
        <taxon>Eukaryota</taxon>
        <taxon>Fungi</taxon>
        <taxon>Dikarya</taxon>
        <taxon>Ascomycota</taxon>
        <taxon>Pezizomycotina</taxon>
        <taxon>Eurotiomycetes</taxon>
        <taxon>Eurotiomycetidae</taxon>
        <taxon>Eurotiales</taxon>
        <taxon>Aspergillaceae</taxon>
        <taxon>Aspergillus</taxon>
        <taxon>Aspergillus subgen. Circumdati</taxon>
    </lineage>
</organism>
<keyword evidence="7" id="KW-0863">Zinc-finger</keyword>
<dbReference type="InterPro" id="IPR036864">
    <property type="entry name" value="Zn2-C6_fun-type_DNA-bd_sf"/>
</dbReference>
<evidence type="ECO:0000259" key="10">
    <source>
        <dbReference type="PROSITE" id="PS50157"/>
    </source>
</evidence>
<dbReference type="CDD" id="cd00067">
    <property type="entry name" value="GAL4"/>
    <property type="match status" value="1"/>
</dbReference>
<evidence type="ECO:0000313" key="12">
    <source>
        <dbReference type="Proteomes" id="UP000326532"/>
    </source>
</evidence>
<accession>A0A5N6E419</accession>
<evidence type="ECO:0000256" key="1">
    <source>
        <dbReference type="ARBA" id="ARBA00022723"/>
    </source>
</evidence>
<dbReference type="Proteomes" id="UP000326532">
    <property type="component" value="Unassembled WGS sequence"/>
</dbReference>
<dbReference type="EMBL" id="ML734939">
    <property type="protein sequence ID" value="KAB8211190.1"/>
    <property type="molecule type" value="Genomic_DNA"/>
</dbReference>
<keyword evidence="1" id="KW-0479">Metal-binding</keyword>
<name>A0A5N6E419_ASPPA</name>
<dbReference type="VEuPathDB" id="FungiDB:BDV34DRAFT_185304"/>
<dbReference type="Gene3D" id="4.10.240.10">
    <property type="entry name" value="Zn(2)-C6 fungal-type DNA-binding domain"/>
    <property type="match status" value="1"/>
</dbReference>
<keyword evidence="3" id="KW-0805">Transcription regulation</keyword>
<dbReference type="GO" id="GO:0006351">
    <property type="term" value="P:DNA-templated transcription"/>
    <property type="evidence" value="ECO:0007669"/>
    <property type="project" value="InterPro"/>
</dbReference>
<dbReference type="PROSITE" id="PS50048">
    <property type="entry name" value="ZN2_CY6_FUNGAL_2"/>
    <property type="match status" value="1"/>
</dbReference>
<dbReference type="Gene3D" id="3.30.160.60">
    <property type="entry name" value="Classic Zinc Finger"/>
    <property type="match status" value="1"/>
</dbReference>
<evidence type="ECO:0000256" key="5">
    <source>
        <dbReference type="ARBA" id="ARBA00023163"/>
    </source>
</evidence>
<dbReference type="GO" id="GO:0000981">
    <property type="term" value="F:DNA-binding transcription factor activity, RNA polymerase II-specific"/>
    <property type="evidence" value="ECO:0007669"/>
    <property type="project" value="InterPro"/>
</dbReference>
<keyword evidence="12" id="KW-1185">Reference proteome</keyword>
<dbReference type="SUPFAM" id="SSF57667">
    <property type="entry name" value="beta-beta-alpha zinc fingers"/>
    <property type="match status" value="1"/>
</dbReference>
<evidence type="ECO:0000259" key="9">
    <source>
        <dbReference type="PROSITE" id="PS50048"/>
    </source>
</evidence>
<dbReference type="PROSITE" id="PS50157">
    <property type="entry name" value="ZINC_FINGER_C2H2_2"/>
    <property type="match status" value="2"/>
</dbReference>
<feature type="domain" description="C2H2-type" evidence="10">
    <location>
        <begin position="11"/>
        <end position="40"/>
    </location>
</feature>
<evidence type="ECO:0000256" key="4">
    <source>
        <dbReference type="ARBA" id="ARBA00023125"/>
    </source>
</evidence>
<dbReference type="GO" id="GO:0008270">
    <property type="term" value="F:zinc ion binding"/>
    <property type="evidence" value="ECO:0007669"/>
    <property type="project" value="UniProtKB-KW"/>
</dbReference>
<dbReference type="InterPro" id="IPR007219">
    <property type="entry name" value="XnlR_reg_dom"/>
</dbReference>
<feature type="region of interest" description="Disordered" evidence="8">
    <location>
        <begin position="112"/>
        <end position="138"/>
    </location>
</feature>
<dbReference type="GO" id="GO:0003677">
    <property type="term" value="F:DNA binding"/>
    <property type="evidence" value="ECO:0007669"/>
    <property type="project" value="UniProtKB-KW"/>
</dbReference>
<dbReference type="SUPFAM" id="SSF57701">
    <property type="entry name" value="Zn2/Cys6 DNA-binding domain"/>
    <property type="match status" value="1"/>
</dbReference>
<feature type="compositionally biased region" description="Polar residues" evidence="8">
    <location>
        <begin position="127"/>
        <end position="136"/>
    </location>
</feature>
<dbReference type="InterPro" id="IPR013087">
    <property type="entry name" value="Znf_C2H2_type"/>
</dbReference>
<gene>
    <name evidence="11" type="ORF">BDV34DRAFT_185304</name>
</gene>
<dbReference type="AlphaFoldDB" id="A0A5N6E419"/>
<keyword evidence="6" id="KW-0539">Nucleus</keyword>
<dbReference type="Pfam" id="PF04082">
    <property type="entry name" value="Fungal_trans"/>
    <property type="match status" value="1"/>
</dbReference>
<evidence type="ECO:0000256" key="3">
    <source>
        <dbReference type="ARBA" id="ARBA00023015"/>
    </source>
</evidence>
<evidence type="ECO:0000256" key="6">
    <source>
        <dbReference type="ARBA" id="ARBA00023242"/>
    </source>
</evidence>
<keyword evidence="5" id="KW-0804">Transcription</keyword>
<sequence>MHRSAVSTREFHCCFPGCSATYRRREHLKRHQAQHSTYPQTFACSVCSQEFGRNDILRRHMRRVHAVDGPVSQTRRACSNCRSLKSRCEGGPPCHDCIRRKIPCFPSVLGRTNRRDSRGSLTERPQLPSQGSSPSAGSWKKQCFVDLYFEKFHPYWPFIHRGSFNGFNETPLLAQSVMVIGLWLSGERSAQSAALDLHKTLGLAIRQQKEVWDASGVEGACSDCSWPIPTYQAILLHIIFALLHRGGGSMGLDLKPSLPSPDSELLDSLVGSCQRLGMFYYPNMLARYQSDDLASYVWVSIEEVKRFDLALYKFHRMLSRAGARDSAAGSYSVTTVDGALTAADLRFPMPTNDALWHAVGKDQWLSATTKGVYLCSLNDAMEDQWISNSAELIGFLF</sequence>
<keyword evidence="2" id="KW-0862">Zinc</keyword>
<dbReference type="Pfam" id="PF00172">
    <property type="entry name" value="Zn_clus"/>
    <property type="match status" value="1"/>
</dbReference>
<reference evidence="11 12" key="1">
    <citation type="submission" date="2019-04" db="EMBL/GenBank/DDBJ databases">
        <title>Fungal friends and foes A comparative genomics study of 23 Aspergillus species from section Flavi.</title>
        <authorList>
            <consortium name="DOE Joint Genome Institute"/>
            <person name="Kjaerbolling I."/>
            <person name="Vesth T.C."/>
            <person name="Frisvad J.C."/>
            <person name="Nybo J.L."/>
            <person name="Theobald S."/>
            <person name="Kildgaard S."/>
            <person name="Petersen T.I."/>
            <person name="Kuo A."/>
            <person name="Sato A."/>
            <person name="Lyhne E.K."/>
            <person name="Kogle M.E."/>
            <person name="Wiebenga A."/>
            <person name="Kun R.S."/>
            <person name="Lubbers R.J."/>
            <person name="Makela M.R."/>
            <person name="Barry K."/>
            <person name="Chovatia M."/>
            <person name="Clum A."/>
            <person name="Daum C."/>
            <person name="Haridas S."/>
            <person name="He G."/>
            <person name="LaButti K."/>
            <person name="Lipzen A."/>
            <person name="Mondo S."/>
            <person name="Pangilinan J."/>
            <person name="Riley R."/>
            <person name="Salamov A."/>
            <person name="Simmons B.A."/>
            <person name="Magnuson J.K."/>
            <person name="Henrissat B."/>
            <person name="Mortensen U.H."/>
            <person name="Larsen T.O."/>
            <person name="De vries R.P."/>
            <person name="Grigoriev I.V."/>
            <person name="Machida M."/>
            <person name="Baker S.E."/>
            <person name="Andersen M.R."/>
        </authorList>
    </citation>
    <scope>NUCLEOTIDE SEQUENCE [LARGE SCALE GENOMIC DNA]</scope>
    <source>
        <strain evidence="11 12">CBS 117618</strain>
    </source>
</reference>
<keyword evidence="4" id="KW-0238">DNA-binding</keyword>
<proteinExistence type="predicted"/>
<dbReference type="PANTHER" id="PTHR47660:SF7">
    <property type="entry name" value="TRANSCRIPTION FACTOR WITH C2H2 AND ZN(2)-CYS(6) DNA BINDING DOMAIN (EUROFUNG)"/>
    <property type="match status" value="1"/>
</dbReference>
<dbReference type="PROSITE" id="PS00463">
    <property type="entry name" value="ZN2_CY6_FUNGAL_1"/>
    <property type="match status" value="1"/>
</dbReference>
<dbReference type="InterPro" id="IPR036236">
    <property type="entry name" value="Znf_C2H2_sf"/>
</dbReference>
<dbReference type="PROSITE" id="PS00028">
    <property type="entry name" value="ZINC_FINGER_C2H2_1"/>
    <property type="match status" value="1"/>
</dbReference>